<dbReference type="GO" id="GO:0004252">
    <property type="term" value="F:serine-type endopeptidase activity"/>
    <property type="evidence" value="ECO:0007669"/>
    <property type="project" value="InterPro"/>
</dbReference>
<dbReference type="SUPFAM" id="SSF50494">
    <property type="entry name" value="Trypsin-like serine proteases"/>
    <property type="match status" value="1"/>
</dbReference>
<name>A0A812F0P1_9ARCH</name>
<evidence type="ECO:0000256" key="3">
    <source>
        <dbReference type="ARBA" id="ARBA00022801"/>
    </source>
</evidence>
<dbReference type="InterPro" id="IPR043504">
    <property type="entry name" value="Peptidase_S1_PA_chymotrypsin"/>
</dbReference>
<feature type="domain" description="PDZ" evidence="6">
    <location>
        <begin position="296"/>
        <end position="378"/>
    </location>
</feature>
<dbReference type="SMART" id="SM00228">
    <property type="entry name" value="PDZ"/>
    <property type="match status" value="1"/>
</dbReference>
<dbReference type="EMBL" id="CAJNAQ010000002">
    <property type="protein sequence ID" value="CAE6486272.1"/>
    <property type="molecule type" value="Genomic_DNA"/>
</dbReference>
<evidence type="ECO:0000259" key="6">
    <source>
        <dbReference type="PROSITE" id="PS50106"/>
    </source>
</evidence>
<sequence>MLVQSANGCFNFYFALDNNVTRLNKKEKILLSVIGILLITLGLNLLVDLGHFVARSESDLQLEKTPTINEIPKPESKPPDSVTSKNQLTILFKRVENSVVQITSKVSEKNQFITINGDPMERQSSRLGSGFVYDKDGRIITNNHVVENADDITVTFVDGNTYSVKVIGSDKFNDIAVLQITDDFSDEDLVPLSLGDSSQLEVGQQVVAIGNPYGLSDTMTTGIISQKGRLLPTQESGFSIPNVIQTDAAINPGNSGGPLLNMDGEIIGINTAIQSMTGEFSGIGFAVPSNTVKKVVPELIKNGKYAHPWLGIAGTNMTPDISKSLGVPKNYKGIFVSKVIKDGPADRAGILEATFNANGEAKSGDIIISIDGRSVRGMDDLILYISDNKEIGNKVQLTINRNNEIIDVYVTLQERPAN</sequence>
<keyword evidence="4" id="KW-0720">Serine protease</keyword>
<dbReference type="Proteomes" id="UP000655759">
    <property type="component" value="Unassembled WGS sequence"/>
</dbReference>
<dbReference type="Gene3D" id="2.40.10.10">
    <property type="entry name" value="Trypsin-like serine proteases"/>
    <property type="match status" value="2"/>
</dbReference>
<protein>
    <submittedName>
        <fullName evidence="7">Trypsin</fullName>
    </submittedName>
</protein>
<evidence type="ECO:0000256" key="4">
    <source>
        <dbReference type="ARBA" id="ARBA00022825"/>
    </source>
</evidence>
<dbReference type="PROSITE" id="PS50106">
    <property type="entry name" value="PDZ"/>
    <property type="match status" value="1"/>
</dbReference>
<dbReference type="InterPro" id="IPR001940">
    <property type="entry name" value="Peptidase_S1C"/>
</dbReference>
<dbReference type="PANTHER" id="PTHR43343:SF3">
    <property type="entry name" value="PROTEASE DO-LIKE 8, CHLOROPLASTIC"/>
    <property type="match status" value="1"/>
</dbReference>
<gene>
    <name evidence="7" type="ORF">NUZ5A_20115</name>
</gene>
<evidence type="ECO:0000313" key="8">
    <source>
        <dbReference type="Proteomes" id="UP000655759"/>
    </source>
</evidence>
<dbReference type="InterPro" id="IPR036034">
    <property type="entry name" value="PDZ_sf"/>
</dbReference>
<dbReference type="InterPro" id="IPR051201">
    <property type="entry name" value="Chloro_Bact_Ser_Proteases"/>
</dbReference>
<proteinExistence type="inferred from homology"/>
<feature type="transmembrane region" description="Helical" evidence="5">
    <location>
        <begin position="29"/>
        <end position="47"/>
    </location>
</feature>
<evidence type="ECO:0000256" key="2">
    <source>
        <dbReference type="ARBA" id="ARBA00022670"/>
    </source>
</evidence>
<dbReference type="GO" id="GO:0006508">
    <property type="term" value="P:proteolysis"/>
    <property type="evidence" value="ECO:0007669"/>
    <property type="project" value="UniProtKB-KW"/>
</dbReference>
<dbReference type="SUPFAM" id="SSF50156">
    <property type="entry name" value="PDZ domain-like"/>
    <property type="match status" value="1"/>
</dbReference>
<comment type="similarity">
    <text evidence="1">Belongs to the peptidase S1C family.</text>
</comment>
<evidence type="ECO:0000256" key="1">
    <source>
        <dbReference type="ARBA" id="ARBA00010541"/>
    </source>
</evidence>
<dbReference type="InterPro" id="IPR001478">
    <property type="entry name" value="PDZ"/>
</dbReference>
<reference evidence="7" key="1">
    <citation type="submission" date="2021-02" db="EMBL/GenBank/DDBJ databases">
        <authorList>
            <person name="Han P."/>
        </authorList>
    </citation>
    <scope>NUCLEOTIDE SEQUENCE</scope>
    <source>
        <strain evidence="7">Candidatus Nitrosotenuis uzonensis 5A</strain>
    </source>
</reference>
<dbReference type="FunFam" id="2.40.10.10:FF:000001">
    <property type="entry name" value="Periplasmic serine protease DegS"/>
    <property type="match status" value="1"/>
</dbReference>
<keyword evidence="5" id="KW-0472">Membrane</keyword>
<dbReference type="InterPro" id="IPR009003">
    <property type="entry name" value="Peptidase_S1_PA"/>
</dbReference>
<keyword evidence="2" id="KW-0645">Protease</keyword>
<dbReference type="PRINTS" id="PR00834">
    <property type="entry name" value="PROTEASES2C"/>
</dbReference>
<dbReference type="PANTHER" id="PTHR43343">
    <property type="entry name" value="PEPTIDASE S12"/>
    <property type="match status" value="1"/>
</dbReference>
<keyword evidence="3" id="KW-0378">Hydrolase</keyword>
<accession>A0A812F0P1</accession>
<keyword evidence="5" id="KW-0812">Transmembrane</keyword>
<dbReference type="Gene3D" id="2.30.42.10">
    <property type="match status" value="1"/>
</dbReference>
<evidence type="ECO:0000313" key="7">
    <source>
        <dbReference type="EMBL" id="CAE6486272.1"/>
    </source>
</evidence>
<dbReference type="Pfam" id="PF13180">
    <property type="entry name" value="PDZ_2"/>
    <property type="match status" value="1"/>
</dbReference>
<dbReference type="Pfam" id="PF13365">
    <property type="entry name" value="Trypsin_2"/>
    <property type="match status" value="1"/>
</dbReference>
<dbReference type="AlphaFoldDB" id="A0A812F0P1"/>
<keyword evidence="5" id="KW-1133">Transmembrane helix</keyword>
<evidence type="ECO:0000256" key="5">
    <source>
        <dbReference type="SAM" id="Phobius"/>
    </source>
</evidence>
<comment type="caution">
    <text evidence="7">The sequence shown here is derived from an EMBL/GenBank/DDBJ whole genome shotgun (WGS) entry which is preliminary data.</text>
</comment>
<organism evidence="7 8">
    <name type="scientific">Candidatus Nitrosotenuis uzonensis</name>
    <dbReference type="NCBI Taxonomy" id="1407055"/>
    <lineage>
        <taxon>Archaea</taxon>
        <taxon>Nitrososphaerota</taxon>
        <taxon>Candidatus Nitrosotenuis</taxon>
    </lineage>
</organism>